<organism evidence="1 2">
    <name type="scientific">Ceratitis capitata</name>
    <name type="common">Mediterranean fruit fly</name>
    <name type="synonym">Tephritis capitata</name>
    <dbReference type="NCBI Taxonomy" id="7213"/>
    <lineage>
        <taxon>Eukaryota</taxon>
        <taxon>Metazoa</taxon>
        <taxon>Ecdysozoa</taxon>
        <taxon>Arthropoda</taxon>
        <taxon>Hexapoda</taxon>
        <taxon>Insecta</taxon>
        <taxon>Pterygota</taxon>
        <taxon>Neoptera</taxon>
        <taxon>Endopterygota</taxon>
        <taxon>Diptera</taxon>
        <taxon>Brachycera</taxon>
        <taxon>Muscomorpha</taxon>
        <taxon>Tephritoidea</taxon>
        <taxon>Tephritidae</taxon>
        <taxon>Ceratitis</taxon>
        <taxon>Ceratitis</taxon>
    </lineage>
</organism>
<accession>A0A811V100</accession>
<protein>
    <submittedName>
        <fullName evidence="1">(Mediterranean fruit fly) hypothetical protein</fullName>
    </submittedName>
</protein>
<dbReference type="Proteomes" id="UP000606786">
    <property type="component" value="Unassembled WGS sequence"/>
</dbReference>
<keyword evidence="2" id="KW-1185">Reference proteome</keyword>
<proteinExistence type="predicted"/>
<sequence length="114" mass="13091">MTPLFSNKVKECFAKLSCVRAASDMILNMYELDIKRKKNFRTWLLTYEILEEKSHLSLLYLIMSKFTSGISLNQTLEALLHIFPFQLQIITSAARLAIHATITPQTKLQNGTQI</sequence>
<comment type="caution">
    <text evidence="1">The sequence shown here is derived from an EMBL/GenBank/DDBJ whole genome shotgun (WGS) entry which is preliminary data.</text>
</comment>
<name>A0A811V100_CERCA</name>
<evidence type="ECO:0000313" key="1">
    <source>
        <dbReference type="EMBL" id="CAD7003546.1"/>
    </source>
</evidence>
<reference evidence="1" key="1">
    <citation type="submission" date="2020-11" db="EMBL/GenBank/DDBJ databases">
        <authorList>
            <person name="Whitehead M."/>
        </authorList>
    </citation>
    <scope>NUCLEOTIDE SEQUENCE</scope>
    <source>
        <strain evidence="1">EGII</strain>
    </source>
</reference>
<dbReference type="AlphaFoldDB" id="A0A811V100"/>
<gene>
    <name evidence="1" type="ORF">CCAP1982_LOCUS11995</name>
</gene>
<evidence type="ECO:0000313" key="2">
    <source>
        <dbReference type="Proteomes" id="UP000606786"/>
    </source>
</evidence>
<dbReference type="EMBL" id="CAJHJT010000034">
    <property type="protein sequence ID" value="CAD7003546.1"/>
    <property type="molecule type" value="Genomic_DNA"/>
</dbReference>